<evidence type="ECO:0000313" key="1">
    <source>
        <dbReference type="EMBL" id="AVQ18757.1"/>
    </source>
</evidence>
<accession>A0ABM6TVK3</accession>
<dbReference type="RefSeq" id="WP_005884228.1">
    <property type="nucleotide sequence ID" value="NZ_CP028102.1"/>
</dbReference>
<dbReference type="Proteomes" id="UP000240258">
    <property type="component" value="Chromosome"/>
</dbReference>
<gene>
    <name evidence="1" type="ORF">C4N19_06490</name>
</gene>
<name>A0ABM6TVK3_FUSMR</name>
<proteinExistence type="predicted"/>
<dbReference type="GeneID" id="62763166"/>
<dbReference type="Gene3D" id="3.40.50.11790">
    <property type="match status" value="1"/>
</dbReference>
<evidence type="ECO:0000313" key="2">
    <source>
        <dbReference type="Proteomes" id="UP000240258"/>
    </source>
</evidence>
<reference evidence="2" key="1">
    <citation type="journal article" date="2018" name="MSphere">
        <title>Fusobacterium Genomics Using MinION and Illumina Sequencing Enables Genome Completion and Correction.</title>
        <authorList>
            <person name="Todd S.M."/>
            <person name="Settlage R.E."/>
            <person name="Lahmers K.K."/>
            <person name="Slade D.J."/>
        </authorList>
    </citation>
    <scope>NUCLEOTIDE SEQUENCE [LARGE SCALE GENOMIC DNA]</scope>
    <source>
        <strain evidence="2">ATCC 9817</strain>
    </source>
</reference>
<sequence length="363" mass="40873">MSTTNTMPQLDIIFKGLGVTAVKRAERGDAVLILNDTTPGEPKKYYKTIEDFTSEEQAKFTKDNVKLVKDALEGIPLKLYVFKVGEEELITDKLKVIGGVIPRNCWIGTPDNSYATELVTWVKAKRKNDKKRYKMVGHKLTAPDDMGIVNFTNEKVTFSDDRGEVTGNQAVPYLLGFLAGISLNMSAIAFELGKFSNVIEPEELDTAIGNGEFVLFNDEGIVKVARAVNSLSTIGQDVTIEMTHINTVEKMDLIYCDIYTAWDKSYKGKYPNITNNQMLLISAINSYFKGLAIDYILDPNFENISFIDLDQQRLANYAKYGQEEVESWDDEKVRQMTVGTNVFLKANIKVSGIMEDFLFNIYM</sequence>
<dbReference type="EMBL" id="CP028102">
    <property type="protein sequence ID" value="AVQ18757.1"/>
    <property type="molecule type" value="Genomic_DNA"/>
</dbReference>
<keyword evidence="2" id="KW-1185">Reference proteome</keyword>
<dbReference type="Gene3D" id="3.30.1370.220">
    <property type="match status" value="1"/>
</dbReference>
<organism evidence="1 2">
    <name type="scientific">Fusobacterium mortiferum ATCC 9817</name>
    <dbReference type="NCBI Taxonomy" id="469616"/>
    <lineage>
        <taxon>Bacteria</taxon>
        <taxon>Fusobacteriati</taxon>
        <taxon>Fusobacteriota</taxon>
        <taxon>Fusobacteriia</taxon>
        <taxon>Fusobacteriales</taxon>
        <taxon>Fusobacteriaceae</taxon>
        <taxon>Fusobacterium</taxon>
    </lineage>
</organism>
<protein>
    <submittedName>
        <fullName evidence="1">Phage tail sheath protein</fullName>
    </submittedName>
</protein>